<evidence type="ECO:0000256" key="6">
    <source>
        <dbReference type="ARBA" id="ARBA00023303"/>
    </source>
</evidence>
<feature type="transmembrane region" description="Helical" evidence="10">
    <location>
        <begin position="101"/>
        <end position="123"/>
    </location>
</feature>
<name>A0A7W7L3U7_9MICC</name>
<evidence type="ECO:0000256" key="9">
    <source>
        <dbReference type="ARBA" id="ARBA00049940"/>
    </source>
</evidence>
<evidence type="ECO:0000256" key="8">
    <source>
        <dbReference type="ARBA" id="ARBA00035585"/>
    </source>
</evidence>
<evidence type="ECO:0000313" key="11">
    <source>
        <dbReference type="EMBL" id="MBB4883074.1"/>
    </source>
</evidence>
<proteinExistence type="inferred from homology"/>
<evidence type="ECO:0000256" key="5">
    <source>
        <dbReference type="ARBA" id="ARBA00023136"/>
    </source>
</evidence>
<dbReference type="EMBL" id="JACHMC010000001">
    <property type="protein sequence ID" value="MBB4883074.1"/>
    <property type="molecule type" value="Genomic_DNA"/>
</dbReference>
<keyword evidence="6" id="KW-0406">Ion transport</keyword>
<keyword evidence="12" id="KW-1185">Reference proteome</keyword>
<comment type="function">
    <text evidence="9">Fluoride-specific ion channel. Important for reducing fluoride concentration in the cell, thus reducing its toxicity.</text>
</comment>
<protein>
    <recommendedName>
        <fullName evidence="10">Fluoride-specific ion channel</fullName>
    </recommendedName>
</protein>
<evidence type="ECO:0000256" key="2">
    <source>
        <dbReference type="ARBA" id="ARBA00022475"/>
    </source>
</evidence>
<keyword evidence="4 10" id="KW-1133">Transmembrane helix</keyword>
<dbReference type="GO" id="GO:0034220">
    <property type="term" value="P:monoatomic ion transmembrane transport"/>
    <property type="evidence" value="ECO:0007669"/>
    <property type="project" value="UniProtKB-KW"/>
</dbReference>
<evidence type="ECO:0000256" key="1">
    <source>
        <dbReference type="ARBA" id="ARBA00004651"/>
    </source>
</evidence>
<evidence type="ECO:0000256" key="3">
    <source>
        <dbReference type="ARBA" id="ARBA00022692"/>
    </source>
</evidence>
<dbReference type="GO" id="GO:0005886">
    <property type="term" value="C:plasma membrane"/>
    <property type="evidence" value="ECO:0007669"/>
    <property type="project" value="UniProtKB-SubCell"/>
</dbReference>
<comment type="caution">
    <text evidence="11">The sequence shown here is derived from an EMBL/GenBank/DDBJ whole genome shotgun (WGS) entry which is preliminary data.</text>
</comment>
<accession>A0A7W7L3U7</accession>
<gene>
    <name evidence="11" type="ORF">BJ976_001425</name>
</gene>
<organism evidence="11 12">
    <name type="scientific">Micrococcus flavus</name>
    <dbReference type="NCBI Taxonomy" id="384602"/>
    <lineage>
        <taxon>Bacteria</taxon>
        <taxon>Bacillati</taxon>
        <taxon>Actinomycetota</taxon>
        <taxon>Actinomycetes</taxon>
        <taxon>Micrococcales</taxon>
        <taxon>Micrococcaceae</taxon>
        <taxon>Micrococcus</taxon>
    </lineage>
</organism>
<sequence length="124" mass="11995">MNLVPLVVVLVAVGGALGATVRHMVDVRVPRCRGVLTANVLACLLSGLLVGSGLVAATPVLGALLISAGGFTLGLGTWSTVAARAADAVLAGRWARAAAVWGAHVGGGLVAAVVGGVAGLALAR</sequence>
<evidence type="ECO:0000256" key="4">
    <source>
        <dbReference type="ARBA" id="ARBA00022989"/>
    </source>
</evidence>
<feature type="transmembrane region" description="Helical" evidence="10">
    <location>
        <begin position="34"/>
        <end position="56"/>
    </location>
</feature>
<keyword evidence="6" id="KW-0407">Ion channel</keyword>
<evidence type="ECO:0000313" key="12">
    <source>
        <dbReference type="Proteomes" id="UP000560081"/>
    </source>
</evidence>
<keyword evidence="2 10" id="KW-1003">Cell membrane</keyword>
<keyword evidence="3 10" id="KW-0812">Transmembrane</keyword>
<dbReference type="AlphaFoldDB" id="A0A7W7L3U7"/>
<dbReference type="Proteomes" id="UP000560081">
    <property type="component" value="Unassembled WGS sequence"/>
</dbReference>
<keyword evidence="5 10" id="KW-0472">Membrane</keyword>
<comment type="subcellular location">
    <subcellularLocation>
        <location evidence="1">Cell membrane</location>
        <topology evidence="1">Multi-pass membrane protein</topology>
    </subcellularLocation>
</comment>
<dbReference type="InterPro" id="IPR003691">
    <property type="entry name" value="FluC"/>
</dbReference>
<dbReference type="RefSeq" id="WP_229667122.1">
    <property type="nucleotide sequence ID" value="NZ_BMLA01000001.1"/>
</dbReference>
<evidence type="ECO:0000256" key="10">
    <source>
        <dbReference type="RuleBase" id="RU004340"/>
    </source>
</evidence>
<dbReference type="Pfam" id="PF02537">
    <property type="entry name" value="CRCB"/>
    <property type="match status" value="1"/>
</dbReference>
<reference evidence="11 12" key="1">
    <citation type="submission" date="2020-08" db="EMBL/GenBank/DDBJ databases">
        <title>Sequencing the genomes of 1000 actinobacteria strains.</title>
        <authorList>
            <person name="Klenk H.-P."/>
        </authorList>
    </citation>
    <scope>NUCLEOTIDE SEQUENCE [LARGE SCALE GENOMIC DNA]</scope>
    <source>
        <strain evidence="11 12">DSM 19079</strain>
    </source>
</reference>
<evidence type="ECO:0000256" key="7">
    <source>
        <dbReference type="ARBA" id="ARBA00035120"/>
    </source>
</evidence>
<comment type="catalytic activity">
    <reaction evidence="8">
        <text>fluoride(in) = fluoride(out)</text>
        <dbReference type="Rhea" id="RHEA:76159"/>
        <dbReference type="ChEBI" id="CHEBI:17051"/>
    </reaction>
    <physiologicalReaction direction="left-to-right" evidence="8">
        <dbReference type="Rhea" id="RHEA:76160"/>
    </physiologicalReaction>
</comment>
<keyword evidence="6" id="KW-0813">Transport</keyword>
<feature type="transmembrane region" description="Helical" evidence="10">
    <location>
        <begin position="63"/>
        <end position="81"/>
    </location>
</feature>
<comment type="similarity">
    <text evidence="7 10">Belongs to the fluoride channel Fluc/FEX (TC 1.A.43) family.</text>
</comment>